<feature type="disulfide bond" evidence="6">
    <location>
        <begin position="158"/>
        <end position="191"/>
    </location>
</feature>
<dbReference type="InParanoid" id="E9H5I8"/>
<dbReference type="AlphaFoldDB" id="E9H5I8"/>
<dbReference type="PANTHER" id="PTHR19282:SF534">
    <property type="entry name" value="TETRASPANIN FAMILY-RELATED"/>
    <property type="match status" value="1"/>
</dbReference>
<keyword evidence="3 7" id="KW-0812">Transmembrane</keyword>
<dbReference type="PIRSF" id="PIRSF002419">
    <property type="entry name" value="Tetraspanin"/>
    <property type="match status" value="1"/>
</dbReference>
<evidence type="ECO:0000256" key="5">
    <source>
        <dbReference type="ARBA" id="ARBA00023136"/>
    </source>
</evidence>
<proteinExistence type="inferred from homology"/>
<dbReference type="FunCoup" id="E9H5I8">
    <property type="interactions" value="4"/>
</dbReference>
<keyword evidence="4 7" id="KW-1133">Transmembrane helix</keyword>
<comment type="similarity">
    <text evidence="2 7">Belongs to the tetraspanin (TM4SF) family.</text>
</comment>
<evidence type="ECO:0000256" key="3">
    <source>
        <dbReference type="ARBA" id="ARBA00022692"/>
    </source>
</evidence>
<dbReference type="PRINTS" id="PR00259">
    <property type="entry name" value="TMFOUR"/>
</dbReference>
<evidence type="ECO:0000256" key="1">
    <source>
        <dbReference type="ARBA" id="ARBA00004141"/>
    </source>
</evidence>
<organism evidence="8 9">
    <name type="scientific">Daphnia pulex</name>
    <name type="common">Water flea</name>
    <dbReference type="NCBI Taxonomy" id="6669"/>
    <lineage>
        <taxon>Eukaryota</taxon>
        <taxon>Metazoa</taxon>
        <taxon>Ecdysozoa</taxon>
        <taxon>Arthropoda</taxon>
        <taxon>Crustacea</taxon>
        <taxon>Branchiopoda</taxon>
        <taxon>Diplostraca</taxon>
        <taxon>Cladocera</taxon>
        <taxon>Anomopoda</taxon>
        <taxon>Daphniidae</taxon>
        <taxon>Daphnia</taxon>
    </lineage>
</organism>
<dbReference type="GO" id="GO:0005886">
    <property type="term" value="C:plasma membrane"/>
    <property type="evidence" value="ECO:0000318"/>
    <property type="project" value="GO_Central"/>
</dbReference>
<dbReference type="HOGENOM" id="CLU_055524_8_0_1"/>
<accession>E9H5I8</accession>
<dbReference type="eggNOG" id="KOG3882">
    <property type="taxonomic scope" value="Eukaryota"/>
</dbReference>
<feature type="transmembrane region" description="Helical" evidence="7">
    <location>
        <begin position="202"/>
        <end position="227"/>
    </location>
</feature>
<keyword evidence="6" id="KW-1015">Disulfide bond</keyword>
<dbReference type="Proteomes" id="UP000000305">
    <property type="component" value="Unassembled WGS sequence"/>
</dbReference>
<evidence type="ECO:0000256" key="6">
    <source>
        <dbReference type="PIRSR" id="PIRSR002419-1"/>
    </source>
</evidence>
<dbReference type="KEGG" id="dpx:DAPPUDRAFT_325775"/>
<feature type="transmembrane region" description="Helical" evidence="7">
    <location>
        <begin position="20"/>
        <end position="42"/>
    </location>
</feature>
<protein>
    <recommendedName>
        <fullName evidence="7">Tetraspanin</fullName>
    </recommendedName>
</protein>
<dbReference type="Pfam" id="PF00335">
    <property type="entry name" value="Tetraspanin"/>
    <property type="match status" value="1"/>
</dbReference>
<evidence type="ECO:0000313" key="9">
    <source>
        <dbReference type="Proteomes" id="UP000000305"/>
    </source>
</evidence>
<feature type="disulfide bond" evidence="6">
    <location>
        <begin position="159"/>
        <end position="178"/>
    </location>
</feature>
<feature type="transmembrane region" description="Helical" evidence="7">
    <location>
        <begin position="62"/>
        <end position="84"/>
    </location>
</feature>
<comment type="subcellular location">
    <subcellularLocation>
        <location evidence="1 7">Membrane</location>
        <topology evidence="1 7">Multi-pass membrane protein</topology>
    </subcellularLocation>
</comment>
<dbReference type="CDD" id="cd03127">
    <property type="entry name" value="tetraspanin_LEL"/>
    <property type="match status" value="1"/>
</dbReference>
<dbReference type="OrthoDB" id="10051670at2759"/>
<evidence type="ECO:0000256" key="7">
    <source>
        <dbReference type="RuleBase" id="RU361218"/>
    </source>
</evidence>
<keyword evidence="9" id="KW-1185">Reference proteome</keyword>
<dbReference type="OMA" id="WTESETH"/>
<dbReference type="InterPro" id="IPR000301">
    <property type="entry name" value="Tetraspanin_animals"/>
</dbReference>
<dbReference type="EMBL" id="GL732594">
    <property type="protein sequence ID" value="EFX72965.1"/>
    <property type="molecule type" value="Genomic_DNA"/>
</dbReference>
<dbReference type="SUPFAM" id="SSF48652">
    <property type="entry name" value="Tetraspanin"/>
    <property type="match status" value="1"/>
</dbReference>
<dbReference type="InterPro" id="IPR008952">
    <property type="entry name" value="Tetraspanin_EC2_sf"/>
</dbReference>
<dbReference type="PANTHER" id="PTHR19282">
    <property type="entry name" value="TETRASPANIN"/>
    <property type="match status" value="1"/>
</dbReference>
<evidence type="ECO:0000256" key="4">
    <source>
        <dbReference type="ARBA" id="ARBA00022989"/>
    </source>
</evidence>
<dbReference type="PhylomeDB" id="E9H5I8"/>
<feature type="transmembrane region" description="Helical" evidence="7">
    <location>
        <begin position="91"/>
        <end position="115"/>
    </location>
</feature>
<dbReference type="Gene3D" id="1.10.1450.10">
    <property type="entry name" value="Tetraspanin"/>
    <property type="match status" value="1"/>
</dbReference>
<gene>
    <name evidence="8" type="ORF">DAPPUDRAFT_325775</name>
</gene>
<evidence type="ECO:0000313" key="8">
    <source>
        <dbReference type="EMBL" id="EFX72965.1"/>
    </source>
</evidence>
<reference evidence="8 9" key="1">
    <citation type="journal article" date="2011" name="Science">
        <title>The ecoresponsive genome of Daphnia pulex.</title>
        <authorList>
            <person name="Colbourne J.K."/>
            <person name="Pfrender M.E."/>
            <person name="Gilbert D."/>
            <person name="Thomas W.K."/>
            <person name="Tucker A."/>
            <person name="Oakley T.H."/>
            <person name="Tokishita S."/>
            <person name="Aerts A."/>
            <person name="Arnold G.J."/>
            <person name="Basu M.K."/>
            <person name="Bauer D.J."/>
            <person name="Caceres C.E."/>
            <person name="Carmel L."/>
            <person name="Casola C."/>
            <person name="Choi J.H."/>
            <person name="Detter J.C."/>
            <person name="Dong Q."/>
            <person name="Dusheyko S."/>
            <person name="Eads B.D."/>
            <person name="Frohlich T."/>
            <person name="Geiler-Samerotte K.A."/>
            <person name="Gerlach D."/>
            <person name="Hatcher P."/>
            <person name="Jogdeo S."/>
            <person name="Krijgsveld J."/>
            <person name="Kriventseva E.V."/>
            <person name="Kultz D."/>
            <person name="Laforsch C."/>
            <person name="Lindquist E."/>
            <person name="Lopez J."/>
            <person name="Manak J.R."/>
            <person name="Muller J."/>
            <person name="Pangilinan J."/>
            <person name="Patwardhan R.P."/>
            <person name="Pitluck S."/>
            <person name="Pritham E.J."/>
            <person name="Rechtsteiner A."/>
            <person name="Rho M."/>
            <person name="Rogozin I.B."/>
            <person name="Sakarya O."/>
            <person name="Salamov A."/>
            <person name="Schaack S."/>
            <person name="Shapiro H."/>
            <person name="Shiga Y."/>
            <person name="Skalitzky C."/>
            <person name="Smith Z."/>
            <person name="Souvorov A."/>
            <person name="Sung W."/>
            <person name="Tang Z."/>
            <person name="Tsuchiya D."/>
            <person name="Tu H."/>
            <person name="Vos H."/>
            <person name="Wang M."/>
            <person name="Wolf Y.I."/>
            <person name="Yamagata H."/>
            <person name="Yamada T."/>
            <person name="Ye Y."/>
            <person name="Shaw J.R."/>
            <person name="Andrews J."/>
            <person name="Crease T.J."/>
            <person name="Tang H."/>
            <person name="Lucas S.M."/>
            <person name="Robertson H.M."/>
            <person name="Bork P."/>
            <person name="Koonin E.V."/>
            <person name="Zdobnov E.M."/>
            <person name="Grigoriev I.V."/>
            <person name="Lynch M."/>
            <person name="Boore J.L."/>
        </authorList>
    </citation>
    <scope>NUCLEOTIDE SEQUENCE [LARGE SCALE GENOMIC DNA]</scope>
</reference>
<dbReference type="InterPro" id="IPR018499">
    <property type="entry name" value="Tetraspanin/Peripherin"/>
</dbReference>
<keyword evidence="5 7" id="KW-0472">Membrane</keyword>
<name>E9H5I8_DAPPU</name>
<sequence>MPYRSTEVKRSGWTTSSKYFLFVFHVLALVLGIVVLAMAIYIRAEWDLKHYIIEMEAYFFWTGPYILMASSCFTIILSFFGCWATVYENPFLLSLFSLATGATAAIGLGGAAYSLNHGTQKSKLTPWVTTRFTYLVFESDTNSRSARIVRIMQEELGCCGGSGWQDYADHNMEIPYECRNQVTGNMYVYGCGIIFADYVEPLIGWMCGIALLLVVLQIFAIVAALVLRRNVKIEDKLMSSHSKPASYTAVRAR</sequence>
<evidence type="ECO:0000256" key="2">
    <source>
        <dbReference type="ARBA" id="ARBA00006840"/>
    </source>
</evidence>